<keyword evidence="3 6" id="KW-1133">Transmembrane helix</keyword>
<dbReference type="AlphaFoldDB" id="A0AAV4TGY0"/>
<dbReference type="EMBL" id="BPLR01011097">
    <property type="protein sequence ID" value="GIY44132.1"/>
    <property type="molecule type" value="Genomic_DNA"/>
</dbReference>
<feature type="compositionally biased region" description="Polar residues" evidence="5">
    <location>
        <begin position="64"/>
        <end position="83"/>
    </location>
</feature>
<dbReference type="Proteomes" id="UP001054945">
    <property type="component" value="Unassembled WGS sequence"/>
</dbReference>
<comment type="subcellular location">
    <subcellularLocation>
        <location evidence="1">Membrane</location>
        <topology evidence="1">Multi-pass membrane protein</topology>
    </subcellularLocation>
</comment>
<feature type="compositionally biased region" description="Basic and acidic residues" evidence="5">
    <location>
        <begin position="1"/>
        <end position="26"/>
    </location>
</feature>
<feature type="transmembrane region" description="Helical" evidence="6">
    <location>
        <begin position="261"/>
        <end position="282"/>
    </location>
</feature>
<keyword evidence="8" id="KW-1185">Reference proteome</keyword>
<feature type="transmembrane region" description="Helical" evidence="6">
    <location>
        <begin position="288"/>
        <end position="305"/>
    </location>
</feature>
<organism evidence="7 8">
    <name type="scientific">Caerostris extrusa</name>
    <name type="common">Bark spider</name>
    <name type="synonym">Caerostris bankana</name>
    <dbReference type="NCBI Taxonomy" id="172846"/>
    <lineage>
        <taxon>Eukaryota</taxon>
        <taxon>Metazoa</taxon>
        <taxon>Ecdysozoa</taxon>
        <taxon>Arthropoda</taxon>
        <taxon>Chelicerata</taxon>
        <taxon>Arachnida</taxon>
        <taxon>Araneae</taxon>
        <taxon>Araneomorphae</taxon>
        <taxon>Entelegynae</taxon>
        <taxon>Araneoidea</taxon>
        <taxon>Araneidae</taxon>
        <taxon>Caerostris</taxon>
    </lineage>
</organism>
<feature type="compositionally biased region" description="Low complexity" evidence="5">
    <location>
        <begin position="125"/>
        <end position="153"/>
    </location>
</feature>
<keyword evidence="4 6" id="KW-0472">Membrane</keyword>
<dbReference type="PANTHER" id="PTHR23291:SF47">
    <property type="entry name" value="TRANSMEMBRANE BAX INHIBITOR MOTIF CONTAINING 7"/>
    <property type="match status" value="1"/>
</dbReference>
<evidence type="ECO:0000256" key="2">
    <source>
        <dbReference type="ARBA" id="ARBA00022692"/>
    </source>
</evidence>
<gene>
    <name evidence="7" type="primary">GRINA</name>
    <name evidence="7" type="ORF">CEXT_430341</name>
</gene>
<evidence type="ECO:0000256" key="6">
    <source>
        <dbReference type="SAM" id="Phobius"/>
    </source>
</evidence>
<feature type="transmembrane region" description="Helical" evidence="6">
    <location>
        <begin position="233"/>
        <end position="254"/>
    </location>
</feature>
<reference evidence="7 8" key="1">
    <citation type="submission" date="2021-06" db="EMBL/GenBank/DDBJ databases">
        <title>Caerostris extrusa draft genome.</title>
        <authorList>
            <person name="Kono N."/>
            <person name="Arakawa K."/>
        </authorList>
    </citation>
    <scope>NUCLEOTIDE SEQUENCE [LARGE SCALE GENOMIC DNA]</scope>
</reference>
<dbReference type="PANTHER" id="PTHR23291">
    <property type="entry name" value="BAX INHIBITOR-RELATED"/>
    <property type="match status" value="1"/>
</dbReference>
<evidence type="ECO:0000313" key="8">
    <source>
        <dbReference type="Proteomes" id="UP001054945"/>
    </source>
</evidence>
<sequence length="367" mass="40884">METDDSKKEKKETKSQTNAADKKEEGTESFQSHLISAGSRYYSNATTTNLSSRNLSYATTTKYGATRNLSNAATTSRKPSNGQPFLVKDNKDSMPKQEPPQTNTIQEKDNQNNDFSRPSPPPEQQPQQNQAESGQVPQPQQIQGPNQTSQPQQYYNPQYIPSFSYAYSGRNYPPPLPYNQGVSHFNTTTVIHFGSYCTIHIRVFTLDLFVLKSKTLAASIMMGIMSSYDINTVLIAVGICASVCFAVTIFSFYTKFDFTSCGGILCILLLILVLFGIIAIFVRERAMTLIYAGLGSLVFMMYLAYDTQMLMGGKDDRNKSGRAYICGHTSLHRRHLHIHVSLNDGGRSSKQLTVGSNCFKTNELLNE</sequence>
<evidence type="ECO:0000256" key="3">
    <source>
        <dbReference type="ARBA" id="ARBA00022989"/>
    </source>
</evidence>
<dbReference type="Pfam" id="PF01027">
    <property type="entry name" value="Bax1-I"/>
    <property type="match status" value="1"/>
</dbReference>
<accession>A0AAV4TGY0</accession>
<dbReference type="InterPro" id="IPR006214">
    <property type="entry name" value="Bax_inhibitor_1-related"/>
</dbReference>
<evidence type="ECO:0000256" key="4">
    <source>
        <dbReference type="ARBA" id="ARBA00023136"/>
    </source>
</evidence>
<dbReference type="GO" id="GO:0016020">
    <property type="term" value="C:membrane"/>
    <property type="evidence" value="ECO:0007669"/>
    <property type="project" value="UniProtKB-SubCell"/>
</dbReference>
<keyword evidence="2 6" id="KW-0812">Transmembrane</keyword>
<proteinExistence type="predicted"/>
<evidence type="ECO:0000256" key="5">
    <source>
        <dbReference type="SAM" id="MobiDB-lite"/>
    </source>
</evidence>
<name>A0AAV4TGY0_CAEEX</name>
<evidence type="ECO:0000256" key="1">
    <source>
        <dbReference type="ARBA" id="ARBA00004141"/>
    </source>
</evidence>
<feature type="region of interest" description="Disordered" evidence="5">
    <location>
        <begin position="64"/>
        <end position="153"/>
    </location>
</feature>
<evidence type="ECO:0000313" key="7">
    <source>
        <dbReference type="EMBL" id="GIY44132.1"/>
    </source>
</evidence>
<comment type="caution">
    <text evidence="7">The sequence shown here is derived from an EMBL/GenBank/DDBJ whole genome shotgun (WGS) entry which is preliminary data.</text>
</comment>
<protein>
    <submittedName>
        <fullName evidence="7">Protein lifeguard 1</fullName>
    </submittedName>
</protein>
<feature type="region of interest" description="Disordered" evidence="5">
    <location>
        <begin position="1"/>
        <end position="31"/>
    </location>
</feature>